<feature type="region of interest" description="Disordered" evidence="1">
    <location>
        <begin position="1"/>
        <end position="26"/>
    </location>
</feature>
<reference evidence="3" key="1">
    <citation type="submission" date="2021-01" db="EMBL/GenBank/DDBJ databases">
        <authorList>
            <person name="Corre E."/>
            <person name="Pelletier E."/>
            <person name="Niang G."/>
            <person name="Scheremetjew M."/>
            <person name="Finn R."/>
            <person name="Kale V."/>
            <person name="Holt S."/>
            <person name="Cochrane G."/>
            <person name="Meng A."/>
            <person name="Brown T."/>
            <person name="Cohen L."/>
        </authorList>
    </citation>
    <scope>NUCLEOTIDE SEQUENCE</scope>
    <source>
        <strain evidence="3">GSBS06</strain>
    </source>
</reference>
<feature type="domain" description="Ras guanine nucleotide exchange factor glfB-like C-terminal" evidence="2">
    <location>
        <begin position="75"/>
        <end position="303"/>
    </location>
</feature>
<organism evidence="3">
    <name type="scientific">Aplanochytrium stocchinoi</name>
    <dbReference type="NCBI Taxonomy" id="215587"/>
    <lineage>
        <taxon>Eukaryota</taxon>
        <taxon>Sar</taxon>
        <taxon>Stramenopiles</taxon>
        <taxon>Bigyra</taxon>
        <taxon>Labyrinthulomycetes</taxon>
        <taxon>Thraustochytrida</taxon>
        <taxon>Thraustochytriidae</taxon>
        <taxon>Aplanochytrium</taxon>
    </lineage>
</organism>
<dbReference type="AlphaFoldDB" id="A0A7S3V399"/>
<gene>
    <name evidence="3" type="ORF">ASTO00021_LOCUS18621</name>
</gene>
<proteinExistence type="predicted"/>
<dbReference type="PANTHER" id="PTHR36127:SF1">
    <property type="entry name" value="COMM DOMAIN-CONTAINING PROTEIN"/>
    <property type="match status" value="1"/>
</dbReference>
<dbReference type="InterPro" id="IPR056651">
    <property type="entry name" value="GlfB-like_C"/>
</dbReference>
<dbReference type="Pfam" id="PF24929">
    <property type="entry name" value="GlfB_C"/>
    <property type="match status" value="1"/>
</dbReference>
<sequence>MDGPDKRTTMPPMTVKIRGQGSIKPKHSLRGTKRVSFFPDAIKRSATRGRRNYEGKPEKKKTSTIVLPEGPRPTVYEQMKSVFDRNIETLSTYKDLGRLISRLSLLLRIPGQGDVVLNPIKSERTAGLSGGEAEIVAIVSLLSTLLKFFEEKHIAESFVRQLKEVRERYGEVENRHLVKEMVALIGTDSRSARVLKCINQSIVLQGTFEMKSTLTKTVTTKDVREEDGWLIVVTLAEFVQVKHTRKEHCTYATRNEPHNRWDIEWEVRLTFDRNMEDLTAAQLRITNLHLGDAMDEEVAEHVRMTFGNGKLIVG</sequence>
<evidence type="ECO:0000313" key="3">
    <source>
        <dbReference type="EMBL" id="CAE0448655.1"/>
    </source>
</evidence>
<evidence type="ECO:0000256" key="1">
    <source>
        <dbReference type="SAM" id="MobiDB-lite"/>
    </source>
</evidence>
<name>A0A7S3V399_9STRA</name>
<dbReference type="EMBL" id="HBIN01025459">
    <property type="protein sequence ID" value="CAE0448655.1"/>
    <property type="molecule type" value="Transcribed_RNA"/>
</dbReference>
<dbReference type="PANTHER" id="PTHR36127">
    <property type="entry name" value="EXPRESSED PROTEIN"/>
    <property type="match status" value="1"/>
</dbReference>
<accession>A0A7S3V399</accession>
<evidence type="ECO:0000259" key="2">
    <source>
        <dbReference type="Pfam" id="PF24929"/>
    </source>
</evidence>
<protein>
    <recommendedName>
        <fullName evidence="2">Ras guanine nucleotide exchange factor glfB-like C-terminal domain-containing protein</fullName>
    </recommendedName>
</protein>